<dbReference type="Gene3D" id="2.120.10.80">
    <property type="entry name" value="Kelch-type beta propeller"/>
    <property type="match status" value="2"/>
</dbReference>
<keyword evidence="2" id="KW-0677">Repeat</keyword>
<protein>
    <submittedName>
        <fullName evidence="3">Kelch motif protein</fullName>
    </submittedName>
</protein>
<dbReference type="InterPro" id="IPR011043">
    <property type="entry name" value="Gal_Oxase/kelch_b-propeller"/>
</dbReference>
<dbReference type="InterPro" id="IPR051568">
    <property type="entry name" value="LZTR1/Attractin"/>
</dbReference>
<gene>
    <name evidence="3" type="ORF">AREALGSMS7_00502</name>
</gene>
<sequence>MKTIKILYLAFVLISVISCDKDSVGDIPNEPKEVESIPKDGELPAESLSMAFTVQTQQDQMGDFADNAMVLFNGKVWSVGGINAYSTPNLSSDVWSSENGKNWVSVTNDKFSERKGHTLTVYDDKMWLIGGVDDLGTFLGEIYFSTDGVNWTMVTALSPTLLTPAYHSTVVFNNKLYVIMDGLDDHVTVLSSSDGIDWNIETDNAFSNREDFEAVVFENAIYVIGGKHLDSSFNEIWKSTDGIEWNLVTPSTDIFSPRYSHTATVHNNKVWIVGGVTGPLDETHIDFWYSENIEDWTEYDGPLPATEGLIQHAALSYNEELWLFGGLQPNASGSAFITGEIRSIKEEE</sequence>
<dbReference type="Proteomes" id="UP000204551">
    <property type="component" value="Chromosome"/>
</dbReference>
<dbReference type="SUPFAM" id="SSF50965">
    <property type="entry name" value="Galactose oxidase, central domain"/>
    <property type="match status" value="1"/>
</dbReference>
<evidence type="ECO:0000313" key="3">
    <source>
        <dbReference type="EMBL" id="ASO03991.1"/>
    </source>
</evidence>
<dbReference type="InterPro" id="IPR015915">
    <property type="entry name" value="Kelch-typ_b-propeller"/>
</dbReference>
<dbReference type="PANTHER" id="PTHR46376:SF1">
    <property type="entry name" value="LEUCINE-ZIPPER-LIKE TRANSCRIPTIONAL REGULATOR 1"/>
    <property type="match status" value="1"/>
</dbReference>
<evidence type="ECO:0000313" key="4">
    <source>
        <dbReference type="Proteomes" id="UP000204551"/>
    </source>
</evidence>
<accession>A0A221USU4</accession>
<evidence type="ECO:0000256" key="1">
    <source>
        <dbReference type="ARBA" id="ARBA00022441"/>
    </source>
</evidence>
<organism evidence="3 4">
    <name type="scientific">Arenibacter algicola</name>
    <dbReference type="NCBI Taxonomy" id="616991"/>
    <lineage>
        <taxon>Bacteria</taxon>
        <taxon>Pseudomonadati</taxon>
        <taxon>Bacteroidota</taxon>
        <taxon>Flavobacteriia</taxon>
        <taxon>Flavobacteriales</taxon>
        <taxon>Flavobacteriaceae</taxon>
        <taxon>Arenibacter</taxon>
    </lineage>
</organism>
<keyword evidence="1" id="KW-0880">Kelch repeat</keyword>
<dbReference type="PANTHER" id="PTHR46376">
    <property type="entry name" value="LEUCINE-ZIPPER-LIKE TRANSCRIPTIONAL REGULATOR 1"/>
    <property type="match status" value="1"/>
</dbReference>
<dbReference type="EMBL" id="CP022515">
    <property type="protein sequence ID" value="ASO03991.1"/>
    <property type="molecule type" value="Genomic_DNA"/>
</dbReference>
<name>A0A221USU4_9FLAO</name>
<dbReference type="KEGG" id="aalg:AREALGSMS7_00502"/>
<proteinExistence type="predicted"/>
<dbReference type="RefSeq" id="WP_093977115.1">
    <property type="nucleotide sequence ID" value="NZ_CP022515.1"/>
</dbReference>
<dbReference type="AlphaFoldDB" id="A0A221USU4"/>
<dbReference type="PROSITE" id="PS51257">
    <property type="entry name" value="PROKAR_LIPOPROTEIN"/>
    <property type="match status" value="1"/>
</dbReference>
<evidence type="ECO:0000256" key="2">
    <source>
        <dbReference type="ARBA" id="ARBA00022737"/>
    </source>
</evidence>
<reference evidence="3 4" key="1">
    <citation type="submission" date="2017-07" db="EMBL/GenBank/DDBJ databases">
        <title>Genome Sequence of Arenibacter algicola Strain SMS7 Isolated from a culture of the Diatom Skeletonema marinoi.</title>
        <authorList>
            <person name="Topel M."/>
            <person name="Pinder M.I.M."/>
            <person name="Johansson O.N."/>
            <person name="Kourtchenko O."/>
            <person name="Godhe A."/>
            <person name="Clarke A.K."/>
        </authorList>
    </citation>
    <scope>NUCLEOTIDE SEQUENCE [LARGE SCALE GENOMIC DNA]</scope>
    <source>
        <strain evidence="3 4">SMS7</strain>
    </source>
</reference>